<evidence type="ECO:0000313" key="11">
    <source>
        <dbReference type="EnsemblMetazoa" id="XP_011666297"/>
    </source>
</evidence>
<dbReference type="InParanoid" id="A0A7M7HG82"/>
<accession>A0A7M7HG82</accession>
<dbReference type="AlphaFoldDB" id="A0A7M7HG82"/>
<comment type="similarity">
    <text evidence="2 10">Belongs to the glycosyltransferase 31 family.</text>
</comment>
<keyword evidence="6 10" id="KW-0735">Signal-anchor</keyword>
<dbReference type="Gene3D" id="3.90.550.50">
    <property type="match status" value="1"/>
</dbReference>
<comment type="subcellular location">
    <subcellularLocation>
        <location evidence="1 10">Golgi apparatus membrane</location>
        <topology evidence="1 10">Single-pass type II membrane protein</topology>
    </subcellularLocation>
</comment>
<dbReference type="PANTHER" id="PTHR11214:SF364">
    <property type="entry name" value="HEXOSYLTRANSFERASE"/>
    <property type="match status" value="1"/>
</dbReference>
<keyword evidence="7 10" id="KW-1133">Transmembrane helix</keyword>
<evidence type="ECO:0000256" key="7">
    <source>
        <dbReference type="ARBA" id="ARBA00022989"/>
    </source>
</evidence>
<evidence type="ECO:0000256" key="10">
    <source>
        <dbReference type="RuleBase" id="RU363063"/>
    </source>
</evidence>
<dbReference type="GO" id="GO:0000139">
    <property type="term" value="C:Golgi membrane"/>
    <property type="evidence" value="ECO:0000318"/>
    <property type="project" value="GO_Central"/>
</dbReference>
<keyword evidence="12" id="KW-1185">Reference proteome</keyword>
<organism evidence="11 12">
    <name type="scientific">Strongylocentrotus purpuratus</name>
    <name type="common">Purple sea urchin</name>
    <dbReference type="NCBI Taxonomy" id="7668"/>
    <lineage>
        <taxon>Eukaryota</taxon>
        <taxon>Metazoa</taxon>
        <taxon>Echinodermata</taxon>
        <taxon>Eleutherozoa</taxon>
        <taxon>Echinozoa</taxon>
        <taxon>Echinoidea</taxon>
        <taxon>Euechinoidea</taxon>
        <taxon>Echinacea</taxon>
        <taxon>Camarodonta</taxon>
        <taxon>Echinidea</taxon>
        <taxon>Strongylocentrotidae</taxon>
        <taxon>Strongylocentrotus</taxon>
    </lineage>
</organism>
<dbReference type="GeneID" id="105439232"/>
<keyword evidence="9 10" id="KW-0472">Membrane</keyword>
<evidence type="ECO:0000256" key="8">
    <source>
        <dbReference type="ARBA" id="ARBA00023034"/>
    </source>
</evidence>
<dbReference type="EnsemblMetazoa" id="XM_011667995">
    <property type="protein sequence ID" value="XP_011666297"/>
    <property type="gene ID" value="LOC105439232"/>
</dbReference>
<dbReference type="RefSeq" id="XP_011666297.2">
    <property type="nucleotide sequence ID" value="XM_011667995.2"/>
</dbReference>
<keyword evidence="3 10" id="KW-0328">Glycosyltransferase</keyword>
<dbReference type="GO" id="GO:0016757">
    <property type="term" value="F:glycosyltransferase activity"/>
    <property type="evidence" value="ECO:0000318"/>
    <property type="project" value="GO_Central"/>
</dbReference>
<dbReference type="KEGG" id="spu:105439232"/>
<dbReference type="EC" id="2.4.1.-" evidence="10"/>
<dbReference type="GO" id="GO:0006493">
    <property type="term" value="P:protein O-linked glycosylation"/>
    <property type="evidence" value="ECO:0000318"/>
    <property type="project" value="GO_Central"/>
</dbReference>
<evidence type="ECO:0000256" key="6">
    <source>
        <dbReference type="ARBA" id="ARBA00022968"/>
    </source>
</evidence>
<dbReference type="FunFam" id="3.90.550.50:FF:000040">
    <property type="entry name" value="Hexosyltransferase"/>
    <property type="match status" value="1"/>
</dbReference>
<reference evidence="12" key="1">
    <citation type="submission" date="2015-02" db="EMBL/GenBank/DDBJ databases">
        <title>Genome sequencing for Strongylocentrotus purpuratus.</title>
        <authorList>
            <person name="Murali S."/>
            <person name="Liu Y."/>
            <person name="Vee V."/>
            <person name="English A."/>
            <person name="Wang M."/>
            <person name="Skinner E."/>
            <person name="Han Y."/>
            <person name="Muzny D.M."/>
            <person name="Worley K.C."/>
            <person name="Gibbs R.A."/>
        </authorList>
    </citation>
    <scope>NUCLEOTIDE SEQUENCE</scope>
</reference>
<keyword evidence="5 10" id="KW-0812">Transmembrane</keyword>
<feature type="transmembrane region" description="Helical" evidence="10">
    <location>
        <begin position="47"/>
        <end position="69"/>
    </location>
</feature>
<keyword evidence="4" id="KW-0808">Transferase</keyword>
<evidence type="ECO:0000256" key="5">
    <source>
        <dbReference type="ARBA" id="ARBA00022692"/>
    </source>
</evidence>
<reference evidence="11" key="2">
    <citation type="submission" date="2021-01" db="UniProtKB">
        <authorList>
            <consortium name="EnsemblMetazoa"/>
        </authorList>
    </citation>
    <scope>IDENTIFICATION</scope>
</reference>
<dbReference type="PANTHER" id="PTHR11214">
    <property type="entry name" value="BETA-1,3-N-ACETYLGLUCOSAMINYLTRANSFERASE"/>
    <property type="match status" value="1"/>
</dbReference>
<evidence type="ECO:0000256" key="3">
    <source>
        <dbReference type="ARBA" id="ARBA00022676"/>
    </source>
</evidence>
<evidence type="ECO:0000256" key="2">
    <source>
        <dbReference type="ARBA" id="ARBA00008661"/>
    </source>
</evidence>
<evidence type="ECO:0000256" key="4">
    <source>
        <dbReference type="ARBA" id="ARBA00022679"/>
    </source>
</evidence>
<dbReference type="InterPro" id="IPR002659">
    <property type="entry name" value="Glyco_trans_31"/>
</dbReference>
<protein>
    <recommendedName>
        <fullName evidence="10">Hexosyltransferase</fullName>
        <ecNumber evidence="10">2.4.1.-</ecNumber>
    </recommendedName>
</protein>
<dbReference type="Pfam" id="PF01762">
    <property type="entry name" value="Galactosyl_T"/>
    <property type="match status" value="1"/>
</dbReference>
<dbReference type="OrthoDB" id="5957813at2759"/>
<evidence type="ECO:0000256" key="9">
    <source>
        <dbReference type="ARBA" id="ARBA00023136"/>
    </source>
</evidence>
<evidence type="ECO:0000256" key="1">
    <source>
        <dbReference type="ARBA" id="ARBA00004323"/>
    </source>
</evidence>
<dbReference type="GO" id="GO:0016758">
    <property type="term" value="F:hexosyltransferase activity"/>
    <property type="evidence" value="ECO:0007669"/>
    <property type="project" value="InterPro"/>
</dbReference>
<keyword evidence="8 10" id="KW-0333">Golgi apparatus</keyword>
<sequence>MQGDQKKKNRKQTLPDIFEAEGKFLNQCGEVAGVKPFRMRLCLKLRIWRSAVGRYLYLGLLGFVVMFGMNRTGVSFRQERSLRSITAVGGDQGRFVIVSSANAMIVQRGNRESLSGDGEVEKNNHAGRRRDMAGIPLLSRGEERLNNEKEHSWDTYMYKHGNYLLEPTDPHIYTRMNTPRNVCFDQQGRPYRVPMIVFVTSALGNLKRRDHIRVTYGSNQAWEILNQTLVRTVFMLGTTNDPVLQSKINAEASIYGDIVQEDFIDSYLNLTRKTVMGLKWVTEHCRHAKFAMKIDDDTMLNKARILEFILKAPSRGVVIGNVNLDMPVVRSRQGEWGKYRISKNFYPASTYPPYLSGPAVIMSTDLVEATFRAALTTPLFPWEDVFMGMCLKKIGVSLMHDYHFMCTSTTEECYSDKEWPKYAVFIDLPAEYMVRVWVESSMYADKQLPNVGK</sequence>
<dbReference type="Proteomes" id="UP000007110">
    <property type="component" value="Unassembled WGS sequence"/>
</dbReference>
<name>A0A7M7HG82_STRPU</name>
<proteinExistence type="inferred from homology"/>
<evidence type="ECO:0000313" key="12">
    <source>
        <dbReference type="Proteomes" id="UP000007110"/>
    </source>
</evidence>
<dbReference type="OMA" id="VWVESSM"/>